<dbReference type="Pfam" id="PF25597">
    <property type="entry name" value="SH3_retrovirus"/>
    <property type="match status" value="1"/>
</dbReference>
<dbReference type="Pfam" id="PF03732">
    <property type="entry name" value="Retrotrans_gag"/>
    <property type="match status" value="1"/>
</dbReference>
<dbReference type="PANTHER" id="PTHR11439:SF463">
    <property type="entry name" value="REVERSE TRANSCRIPTASE TY1_COPIA-TYPE DOMAIN-CONTAINING PROTEIN"/>
    <property type="match status" value="1"/>
</dbReference>
<dbReference type="SUPFAM" id="SSF53098">
    <property type="entry name" value="Ribonuclease H-like"/>
    <property type="match status" value="1"/>
</dbReference>
<evidence type="ECO:0000313" key="3">
    <source>
        <dbReference type="EMBL" id="KAJ6999702.1"/>
    </source>
</evidence>
<dbReference type="Proteomes" id="UP001164929">
    <property type="component" value="Chromosome 4"/>
</dbReference>
<reference evidence="3 4" key="1">
    <citation type="journal article" date="2023" name="Mol. Ecol. Resour.">
        <title>Chromosome-level genome assembly of a triploid poplar Populus alba 'Berolinensis'.</title>
        <authorList>
            <person name="Chen S."/>
            <person name="Yu Y."/>
            <person name="Wang X."/>
            <person name="Wang S."/>
            <person name="Zhang T."/>
            <person name="Zhou Y."/>
            <person name="He R."/>
            <person name="Meng N."/>
            <person name="Wang Y."/>
            <person name="Liu W."/>
            <person name="Liu Z."/>
            <person name="Liu J."/>
            <person name="Guo Q."/>
            <person name="Huang H."/>
            <person name="Sederoff R.R."/>
            <person name="Wang G."/>
            <person name="Qu G."/>
            <person name="Chen S."/>
        </authorList>
    </citation>
    <scope>NUCLEOTIDE SEQUENCE [LARGE SCALE GENOMIC DNA]</scope>
    <source>
        <strain evidence="3">SC-2020</strain>
    </source>
</reference>
<dbReference type="InterPro" id="IPR036397">
    <property type="entry name" value="RNaseH_sf"/>
</dbReference>
<gene>
    <name evidence="3" type="ORF">NC653_010444</name>
</gene>
<dbReference type="EMBL" id="JAQIZT010000004">
    <property type="protein sequence ID" value="KAJ6999702.1"/>
    <property type="molecule type" value="Genomic_DNA"/>
</dbReference>
<dbReference type="PROSITE" id="PS50994">
    <property type="entry name" value="INTEGRASE"/>
    <property type="match status" value="1"/>
</dbReference>
<dbReference type="GO" id="GO:0004190">
    <property type="term" value="F:aspartic-type endopeptidase activity"/>
    <property type="evidence" value="ECO:0007669"/>
    <property type="project" value="UniProtKB-KW"/>
</dbReference>
<feature type="domain" description="Integrase catalytic" evidence="2">
    <location>
        <begin position="519"/>
        <end position="693"/>
    </location>
</feature>
<dbReference type="GO" id="GO:0015074">
    <property type="term" value="P:DNA integration"/>
    <property type="evidence" value="ECO:0007669"/>
    <property type="project" value="InterPro"/>
</dbReference>
<evidence type="ECO:0000313" key="4">
    <source>
        <dbReference type="Proteomes" id="UP001164929"/>
    </source>
</evidence>
<dbReference type="GO" id="GO:0003676">
    <property type="term" value="F:nucleic acid binding"/>
    <property type="evidence" value="ECO:0007669"/>
    <property type="project" value="InterPro"/>
</dbReference>
<dbReference type="InterPro" id="IPR043502">
    <property type="entry name" value="DNA/RNA_pol_sf"/>
</dbReference>
<dbReference type="Pfam" id="PF13976">
    <property type="entry name" value="gag_pre-integrs"/>
    <property type="match status" value="1"/>
</dbReference>
<dbReference type="InterPro" id="IPR025724">
    <property type="entry name" value="GAG-pre-integrase_dom"/>
</dbReference>
<comment type="caution">
    <text evidence="3">The sequence shown here is derived from an EMBL/GenBank/DDBJ whole genome shotgun (WGS) entry which is preliminary data.</text>
</comment>
<name>A0AAD6R019_9ROSI</name>
<keyword evidence="1" id="KW-0064">Aspartyl protease</keyword>
<dbReference type="InterPro" id="IPR001584">
    <property type="entry name" value="Integrase_cat-core"/>
</dbReference>
<dbReference type="InterPro" id="IPR057670">
    <property type="entry name" value="SH3_retrovirus"/>
</dbReference>
<dbReference type="Pfam" id="PF07727">
    <property type="entry name" value="RVT_2"/>
    <property type="match status" value="1"/>
</dbReference>
<evidence type="ECO:0000256" key="1">
    <source>
        <dbReference type="ARBA" id="ARBA00022750"/>
    </source>
</evidence>
<dbReference type="InterPro" id="IPR005162">
    <property type="entry name" value="Retrotrans_gag_dom"/>
</dbReference>
<dbReference type="Gene3D" id="3.30.420.10">
    <property type="entry name" value="Ribonuclease H-like superfamily/Ribonuclease H"/>
    <property type="match status" value="1"/>
</dbReference>
<evidence type="ECO:0000259" key="2">
    <source>
        <dbReference type="PROSITE" id="PS50994"/>
    </source>
</evidence>
<sequence>MTIALTVKNKIAFIDGSLVQPNTTNQSLRMAWLRSNNLVLSWLMNSISKEIRSSLLYFTTAFDIWEEIRTRYLRSDGPRVFSLEKSLSSIAQNSKSITEYFSEFKALWDEYNSYRPIPSCKCGHLDSCSCNIFKHLTARQQSDFVMKFLVGLHDSYSSVRSQLLLQTPLPSMGKVFSLLLQEESQRSLTNAAGIPIDCQAMIAEHYHNQNSKSGSNYTTRFAKYKGKTEATCTHCGYPGHIIDKCFQLIGYPPGWKGPRGKRLATMSHTSKNFQRLPTAHHTTALQPHLDTPNIVFSQEQMNNLLTLANSISSSKLNNTATEVSTSGISFSCHSASSPHNSFSWILDTGATDHMICSPLLFESIILPKTQTNVHLPNGQHVPILFTGTVRFSPDIILYNALYVPAFNINLISVSRLTVANTVGLFFLHTKCILQDLSKWKMIGLAEAESGLYKLHKPPAPNATKSPPITNIKSCAVATNIWHLRLGHIPPSKIALLNKTDPSVTISSNSFCDICPLAKQKRLPFSLFVHQSTKTFQLVHIDIWGPFSVTSYSGYQFFLTIVDDYSRFTWMFLMKSKSETRHLLSNFLAYVHTQFDTNIQTLRSDNGQEFNMPIFYQTHGIIHQQTCVETPEQNGRVERKHQHLLNVARSFLFQTQLPLSYWTDCILTATHLINRTPSLLLQNQTPYQLFYQKPPHYNYLKVFGCLCFASIITHNRGKFHPRATKCIFLGYPPHIKGYKVLDLNTCKTFVSRNVVFHESNFPSIPNQVHTPLVFPDYPQHFDPFPCRPSNTTLHDSVVPTTIPIQPSVPHISTLPPPLTQLRKSERTKHPPTYLTQYYCGHMAQIASATPDSSSCFLPGKPYSILPYLSTTHLSLPHCAFTSSVSSISEPKTYKQASSIPHWQHAMTNEITALEKNHTWDLVILPPNKTVIGCKWVYKVKFQADGQVERYKARLVAKGYTQQEGIDFFDTFSLVAKITTVRVLLTIDAANNWHLHQLDVDNAFLHGDLHEEVYMQLPSGYSNHNDPRVCKLKKSIYGLKQASRQWFSKLSASLLQFGFLQANSDSSLFIKQSKTTLIAILIYVDDVLLASNDLTALTIVKNYLRRIFPIKDLGHLKYFLGIEVARSTKGIVLCQRKYALDILMDNGFSGAKPVTFPMESTLKLSTHDTSPPLPNLASYRRLIGRLLYLTLTRPDLSYAIQTLSQFMSNPHTFHMQAEERVLRYLKATPGKGLLLKAASPLHLKAYSDSDWGGCIDTRRSVTGYLVFLGDSLISWKSKKQPTVSRSSAEAEYRALATTSCELQWLSYLLADFHIPHSQPALLYTDSKPASKIAYNPVHHERTKHIQIDCHLVREKLQAGLLTIIHIPSKFQLADALTKPLGSHMLNPLLDKMGMINIHSHLAGGYWNIAHAPT</sequence>
<dbReference type="InterPro" id="IPR012337">
    <property type="entry name" value="RNaseH-like_sf"/>
</dbReference>
<dbReference type="Pfam" id="PF22936">
    <property type="entry name" value="Pol_BBD"/>
    <property type="match status" value="1"/>
</dbReference>
<keyword evidence="4" id="KW-1185">Reference proteome</keyword>
<keyword evidence="1" id="KW-0378">Hydrolase</keyword>
<dbReference type="SUPFAM" id="SSF56672">
    <property type="entry name" value="DNA/RNA polymerases"/>
    <property type="match status" value="1"/>
</dbReference>
<proteinExistence type="predicted"/>
<dbReference type="PANTHER" id="PTHR11439">
    <property type="entry name" value="GAG-POL-RELATED RETROTRANSPOSON"/>
    <property type="match status" value="1"/>
</dbReference>
<keyword evidence="1" id="KW-0645">Protease</keyword>
<accession>A0AAD6R019</accession>
<dbReference type="CDD" id="cd09272">
    <property type="entry name" value="RNase_HI_RT_Ty1"/>
    <property type="match status" value="1"/>
</dbReference>
<protein>
    <recommendedName>
        <fullName evidence="2">Integrase catalytic domain-containing protein</fullName>
    </recommendedName>
</protein>
<organism evidence="3 4">
    <name type="scientific">Populus alba x Populus x berolinensis</name>
    <dbReference type="NCBI Taxonomy" id="444605"/>
    <lineage>
        <taxon>Eukaryota</taxon>
        <taxon>Viridiplantae</taxon>
        <taxon>Streptophyta</taxon>
        <taxon>Embryophyta</taxon>
        <taxon>Tracheophyta</taxon>
        <taxon>Spermatophyta</taxon>
        <taxon>Magnoliopsida</taxon>
        <taxon>eudicotyledons</taxon>
        <taxon>Gunneridae</taxon>
        <taxon>Pentapetalae</taxon>
        <taxon>rosids</taxon>
        <taxon>fabids</taxon>
        <taxon>Malpighiales</taxon>
        <taxon>Salicaceae</taxon>
        <taxon>Saliceae</taxon>
        <taxon>Populus</taxon>
    </lineage>
</organism>
<dbReference type="InterPro" id="IPR054722">
    <property type="entry name" value="PolX-like_BBD"/>
</dbReference>
<dbReference type="InterPro" id="IPR013103">
    <property type="entry name" value="RVT_2"/>
</dbReference>